<keyword evidence="2" id="KW-0812">Transmembrane</keyword>
<sequence>MHAAITSMKREPPSHLLAVVPASATRYEENYVAENEKTHQKENLLDLPLPGKLATKAMALDVLTATLGGSHGSDEIQKREKGAYVAATQALNEDKGTRKLRVYMNHQILPRLQGKLRTASIKYRLWLTVEIIAALLSITVFGVMATTEMEKTVDDWLKEKFGIRMGMSIVSMLATVLLLISSRMAGGLRESMKRLKREVEKRKTYNYVSEEMAYETETHGREMETRLSSSKYPVWFDATGKAATAGGWQLMQV</sequence>
<keyword evidence="2" id="KW-0472">Membrane</keyword>
<evidence type="ECO:0000313" key="3">
    <source>
        <dbReference type="EMBL" id="QGU18497.1"/>
    </source>
</evidence>
<organism evidence="3">
    <name type="scientific">Yunnan orbivirus</name>
    <dbReference type="NCBI Taxonomy" id="306276"/>
    <lineage>
        <taxon>Viruses</taxon>
        <taxon>Riboviria</taxon>
        <taxon>Orthornavirae</taxon>
        <taxon>Duplornaviricota</taxon>
        <taxon>Resentoviricetes</taxon>
        <taxon>Reovirales</taxon>
        <taxon>Sedoreoviridae</taxon>
        <taxon>Orbivirus</taxon>
        <taxon>Orbivirus yunnanense</taxon>
    </lineage>
</organism>
<proteinExistence type="inferred from homology"/>
<feature type="transmembrane region" description="Helical" evidence="2">
    <location>
        <begin position="165"/>
        <end position="186"/>
    </location>
</feature>
<evidence type="ECO:0000256" key="1">
    <source>
        <dbReference type="ARBA" id="ARBA00006302"/>
    </source>
</evidence>
<accession>A0A650F4U4</accession>
<dbReference type="EMBL" id="MF152986">
    <property type="protein sequence ID" value="QGU18497.1"/>
    <property type="molecule type" value="Genomic_RNA"/>
</dbReference>
<comment type="similarity">
    <text evidence="1">Belongs to the orbivirus NS3 family.</text>
</comment>
<dbReference type="InterPro" id="IPR002565">
    <property type="entry name" value="Orbi_NS3"/>
</dbReference>
<feature type="transmembrane region" description="Helical" evidence="2">
    <location>
        <begin position="125"/>
        <end position="145"/>
    </location>
</feature>
<reference evidence="3" key="1">
    <citation type="journal article" date="2017" name="Virus Res.">
        <title>Genomes of viral isolates derived from different mosquitos species.</title>
        <authorList>
            <person name="Sadeghi M."/>
            <person name="Popov V."/>
            <person name="Guzman H."/>
            <person name="Phan T.G."/>
            <person name="Vasilakis N."/>
            <person name="Tesh R."/>
            <person name="Delwart E."/>
        </authorList>
    </citation>
    <scope>NUCLEOTIDE SEQUENCE</scope>
    <source>
        <strain evidence="3">JKT-8650</strain>
    </source>
</reference>
<protein>
    <submittedName>
        <fullName evidence="3">NS3</fullName>
    </submittedName>
</protein>
<evidence type="ECO:0000256" key="2">
    <source>
        <dbReference type="SAM" id="Phobius"/>
    </source>
</evidence>
<dbReference type="Pfam" id="PF01616">
    <property type="entry name" value="Orbi_NS3"/>
    <property type="match status" value="1"/>
</dbReference>
<keyword evidence="2" id="KW-1133">Transmembrane helix</keyword>
<name>A0A650F4U4_9REOV</name>